<dbReference type="EMBL" id="FOJM01000032">
    <property type="protein sequence ID" value="SFA60642.1"/>
    <property type="molecule type" value="Genomic_DNA"/>
</dbReference>
<dbReference type="Gene3D" id="3.30.450.260">
    <property type="entry name" value="Haem NO binding associated domain"/>
    <property type="match status" value="1"/>
</dbReference>
<dbReference type="SUPFAM" id="SSF55785">
    <property type="entry name" value="PYP-like sensor domain (PAS domain)"/>
    <property type="match status" value="1"/>
</dbReference>
<evidence type="ECO:0000256" key="7">
    <source>
        <dbReference type="ARBA" id="ARBA00022741"/>
    </source>
</evidence>
<dbReference type="NCBIfam" id="TIGR00229">
    <property type="entry name" value="sensory_box"/>
    <property type="match status" value="1"/>
</dbReference>
<evidence type="ECO:0000256" key="2">
    <source>
        <dbReference type="ARBA" id="ARBA00004651"/>
    </source>
</evidence>
<dbReference type="Pfam" id="PF01627">
    <property type="entry name" value="Hpt"/>
    <property type="match status" value="1"/>
</dbReference>
<dbReference type="SMART" id="SM00091">
    <property type="entry name" value="PAS"/>
    <property type="match status" value="1"/>
</dbReference>
<dbReference type="STRING" id="332999.SAMN04488511_1324"/>
<dbReference type="Gene3D" id="1.10.287.130">
    <property type="match status" value="1"/>
</dbReference>
<dbReference type="Gene3D" id="3.30.450.20">
    <property type="entry name" value="PAS domain"/>
    <property type="match status" value="1"/>
</dbReference>
<keyword evidence="5 13" id="KW-0597">Phosphoprotein</keyword>
<evidence type="ECO:0000256" key="12">
    <source>
        <dbReference type="PROSITE-ProRule" id="PRU00110"/>
    </source>
</evidence>
<dbReference type="Gene3D" id="1.20.120.160">
    <property type="entry name" value="HPT domain"/>
    <property type="match status" value="1"/>
</dbReference>
<dbReference type="AlphaFoldDB" id="A0A1I0U986"/>
<accession>A0A1I0U986</accession>
<dbReference type="PRINTS" id="PR00344">
    <property type="entry name" value="BCTRLSENSOR"/>
</dbReference>
<dbReference type="SUPFAM" id="SSF47226">
    <property type="entry name" value="Histidine-containing phosphotransfer domain, HPT domain"/>
    <property type="match status" value="1"/>
</dbReference>
<dbReference type="CDD" id="cd16922">
    <property type="entry name" value="HATPase_EvgS-ArcB-TorS-like"/>
    <property type="match status" value="1"/>
</dbReference>
<dbReference type="Pfam" id="PF00512">
    <property type="entry name" value="HisKA"/>
    <property type="match status" value="1"/>
</dbReference>
<dbReference type="PROSITE" id="PS50110">
    <property type="entry name" value="RESPONSE_REGULATORY"/>
    <property type="match status" value="1"/>
</dbReference>
<dbReference type="SUPFAM" id="SSF55874">
    <property type="entry name" value="ATPase domain of HSP90 chaperone/DNA topoisomerase II/histidine kinase"/>
    <property type="match status" value="1"/>
</dbReference>
<dbReference type="SUPFAM" id="SSF47384">
    <property type="entry name" value="Homodimeric domain of signal transducing histidine kinase"/>
    <property type="match status" value="1"/>
</dbReference>
<dbReference type="PANTHER" id="PTHR45339:SF1">
    <property type="entry name" value="HYBRID SIGNAL TRANSDUCTION HISTIDINE KINASE J"/>
    <property type="match status" value="1"/>
</dbReference>
<evidence type="ECO:0000256" key="11">
    <source>
        <dbReference type="ARBA" id="ARBA00023136"/>
    </source>
</evidence>
<evidence type="ECO:0000313" key="18">
    <source>
        <dbReference type="EMBL" id="SFA60642.1"/>
    </source>
</evidence>
<evidence type="ECO:0000256" key="4">
    <source>
        <dbReference type="ARBA" id="ARBA00022475"/>
    </source>
</evidence>
<dbReference type="FunFam" id="3.30.565.10:FF:000010">
    <property type="entry name" value="Sensor histidine kinase RcsC"/>
    <property type="match status" value="1"/>
</dbReference>
<dbReference type="InterPro" id="IPR004358">
    <property type="entry name" value="Sig_transdc_His_kin-like_C"/>
</dbReference>
<feature type="modified residue" description="Phosphohistidine" evidence="12">
    <location>
        <position position="697"/>
    </location>
</feature>
<evidence type="ECO:0000259" key="17">
    <source>
        <dbReference type="PROSITE" id="PS50894"/>
    </source>
</evidence>
<dbReference type="GO" id="GO:0000155">
    <property type="term" value="F:phosphorelay sensor kinase activity"/>
    <property type="evidence" value="ECO:0007669"/>
    <property type="project" value="InterPro"/>
</dbReference>
<dbReference type="SMART" id="SM00388">
    <property type="entry name" value="HisKA"/>
    <property type="match status" value="1"/>
</dbReference>
<organism evidence="18 19">
    <name type="scientific">Pedobacter suwonensis</name>
    <dbReference type="NCBI Taxonomy" id="332999"/>
    <lineage>
        <taxon>Bacteria</taxon>
        <taxon>Pseudomonadati</taxon>
        <taxon>Bacteroidota</taxon>
        <taxon>Sphingobacteriia</taxon>
        <taxon>Sphingobacteriales</taxon>
        <taxon>Sphingobacteriaceae</taxon>
        <taxon>Pedobacter</taxon>
    </lineage>
</organism>
<evidence type="ECO:0000256" key="8">
    <source>
        <dbReference type="ARBA" id="ARBA00022840"/>
    </source>
</evidence>
<dbReference type="Pfam" id="PF00072">
    <property type="entry name" value="Response_reg"/>
    <property type="match status" value="1"/>
</dbReference>
<dbReference type="Pfam" id="PF02518">
    <property type="entry name" value="HATPase_c"/>
    <property type="match status" value="1"/>
</dbReference>
<evidence type="ECO:0000256" key="3">
    <source>
        <dbReference type="ARBA" id="ARBA00012438"/>
    </source>
</evidence>
<dbReference type="InterPro" id="IPR005467">
    <property type="entry name" value="His_kinase_dom"/>
</dbReference>
<feature type="domain" description="HPt" evidence="17">
    <location>
        <begin position="658"/>
        <end position="752"/>
    </location>
</feature>
<dbReference type="InterPro" id="IPR036641">
    <property type="entry name" value="HPT_dom_sf"/>
</dbReference>
<dbReference type="CDD" id="cd00082">
    <property type="entry name" value="HisKA"/>
    <property type="match status" value="1"/>
</dbReference>
<dbReference type="CDD" id="cd00130">
    <property type="entry name" value="PAS"/>
    <property type="match status" value="1"/>
</dbReference>
<evidence type="ECO:0000256" key="1">
    <source>
        <dbReference type="ARBA" id="ARBA00000085"/>
    </source>
</evidence>
<keyword evidence="7" id="KW-0547">Nucleotide-binding</keyword>
<gene>
    <name evidence="18" type="ORF">SAMN04488511_1324</name>
</gene>
<dbReference type="Gene3D" id="3.30.565.10">
    <property type="entry name" value="Histidine kinase-like ATPase, C-terminal domain"/>
    <property type="match status" value="1"/>
</dbReference>
<dbReference type="InterPro" id="IPR003594">
    <property type="entry name" value="HATPase_dom"/>
</dbReference>
<keyword evidence="19" id="KW-1185">Reference proteome</keyword>
<evidence type="ECO:0000256" key="13">
    <source>
        <dbReference type="PROSITE-ProRule" id="PRU00169"/>
    </source>
</evidence>
<dbReference type="GO" id="GO:0005886">
    <property type="term" value="C:plasma membrane"/>
    <property type="evidence" value="ECO:0007669"/>
    <property type="project" value="UniProtKB-SubCell"/>
</dbReference>
<evidence type="ECO:0000256" key="5">
    <source>
        <dbReference type="ARBA" id="ARBA00022553"/>
    </source>
</evidence>
<keyword evidence="4" id="KW-1003">Cell membrane</keyword>
<keyword evidence="6" id="KW-0812">Transmembrane</keyword>
<sequence length="762" mass="85137">MSLDSAQLNRLFPFFVIADADLNIVELGDKLKEICGNKVGESIFDYFTDLHFDEDVKDGVLKNSWITLKQQPVRLNGKWEKIAAQNLLFFAGYGQSFLDEIQRAEPGPGLNPDNSNNNSAQRQLFSVTEYSYHQVIENMRIGLVELDLAGHIVYANSSFCEICGYDLIGIKGKLLSELWAGRIFSEGGDALGYDNITSKVSEIQFLDTKGERKWWLACSSLSFNHEHEQIGSLLINFEITYHKEQKLELMAAKSEAEKAVSSKDMFLANMSHEIRTPMNAIITMANQLAKTNPTVEQDYCVQTIQTASKNLLVIINDILDLSKIEAGKVNLESIGLDISKVLREVIQVIKHKAEKKGLIIDYFQPHHDEIAPVLIGDPYRISQIVLNLLSNAVKFTDKGSVSLKLSLLENFDDAQEIEITVKDTGIGMQPEFVKRLFDNFSQEYESVSRRYGGTGLGMSISKKLVAQMGGYFNIKSEKGKGSEISFVIRLMKGVGEDLPVEEKLVLSDDLFSGKRILIVDDNEMNRLVASTVLLNYGCQIMIAENGQMAIDMVDKDDFDLILMDIQMPVLNGYDTTKLLRKGGFKGPIIALTASAIIGEREKCIAAGMDDYIAKPIKEDLFITVIDKWMVKGAVETVQPEIEVPLYSLDGLYVISKGREDFVTKMIQMFCDQMPSAVSDLNQALENADLPKISTLAHKLKSTIDHLGIVSIQRVIRDIESLSDENAPVSELIPLIAQVKRVIDQVVSDLQTEITRRNQDLAD</sequence>
<dbReference type="Gene3D" id="3.40.50.2300">
    <property type="match status" value="1"/>
</dbReference>
<comment type="catalytic activity">
    <reaction evidence="1">
        <text>ATP + protein L-histidine = ADP + protein N-phospho-L-histidine.</text>
        <dbReference type="EC" id="2.7.13.3"/>
    </reaction>
</comment>
<dbReference type="Proteomes" id="UP000198836">
    <property type="component" value="Unassembled WGS sequence"/>
</dbReference>
<keyword evidence="9" id="KW-1133">Transmembrane helix</keyword>
<keyword evidence="8" id="KW-0067">ATP-binding</keyword>
<dbReference type="InterPro" id="IPR003661">
    <property type="entry name" value="HisK_dim/P_dom"/>
</dbReference>
<evidence type="ECO:0000259" key="14">
    <source>
        <dbReference type="PROSITE" id="PS50109"/>
    </source>
</evidence>
<dbReference type="InterPro" id="IPR008207">
    <property type="entry name" value="Sig_transdc_His_kin_Hpt_dom"/>
</dbReference>
<dbReference type="PROSITE" id="PS50894">
    <property type="entry name" value="HPT"/>
    <property type="match status" value="1"/>
</dbReference>
<dbReference type="EC" id="2.7.13.3" evidence="3"/>
<dbReference type="SMART" id="SM00387">
    <property type="entry name" value="HATPase_c"/>
    <property type="match status" value="1"/>
</dbReference>
<evidence type="ECO:0000259" key="15">
    <source>
        <dbReference type="PROSITE" id="PS50110"/>
    </source>
</evidence>
<dbReference type="GO" id="GO:0005524">
    <property type="term" value="F:ATP binding"/>
    <property type="evidence" value="ECO:0007669"/>
    <property type="project" value="UniProtKB-KW"/>
</dbReference>
<feature type="domain" description="PAS" evidence="16">
    <location>
        <begin position="128"/>
        <end position="165"/>
    </location>
</feature>
<feature type="modified residue" description="4-aspartylphosphate" evidence="13">
    <location>
        <position position="564"/>
    </location>
</feature>
<evidence type="ECO:0000259" key="16">
    <source>
        <dbReference type="PROSITE" id="PS50112"/>
    </source>
</evidence>
<dbReference type="InterPro" id="IPR011006">
    <property type="entry name" value="CheY-like_superfamily"/>
</dbReference>
<evidence type="ECO:0000256" key="6">
    <source>
        <dbReference type="ARBA" id="ARBA00022692"/>
    </source>
</evidence>
<feature type="domain" description="Histidine kinase" evidence="14">
    <location>
        <begin position="269"/>
        <end position="492"/>
    </location>
</feature>
<proteinExistence type="predicted"/>
<keyword evidence="10" id="KW-0902">Two-component regulatory system</keyword>
<reference evidence="19" key="1">
    <citation type="submission" date="2016-10" db="EMBL/GenBank/DDBJ databases">
        <authorList>
            <person name="Varghese N."/>
            <person name="Submissions S."/>
        </authorList>
    </citation>
    <scope>NUCLEOTIDE SEQUENCE [LARGE SCALE GENOMIC DNA]</scope>
    <source>
        <strain evidence="19">DSM 18130</strain>
    </source>
</reference>
<dbReference type="PROSITE" id="PS50112">
    <property type="entry name" value="PAS"/>
    <property type="match status" value="1"/>
</dbReference>
<dbReference type="SUPFAM" id="SSF52172">
    <property type="entry name" value="CheY-like"/>
    <property type="match status" value="1"/>
</dbReference>
<dbReference type="InterPro" id="IPR036097">
    <property type="entry name" value="HisK_dim/P_sf"/>
</dbReference>
<dbReference type="Pfam" id="PF13188">
    <property type="entry name" value="PAS_8"/>
    <property type="match status" value="1"/>
</dbReference>
<dbReference type="CDD" id="cd17546">
    <property type="entry name" value="REC_hyHK_CKI1_RcsC-like"/>
    <property type="match status" value="1"/>
</dbReference>
<dbReference type="InterPro" id="IPR042463">
    <property type="entry name" value="HNOB_dom_associated_sf"/>
</dbReference>
<feature type="domain" description="Response regulatory" evidence="15">
    <location>
        <begin position="515"/>
        <end position="629"/>
    </location>
</feature>
<dbReference type="SMART" id="SM00448">
    <property type="entry name" value="REC"/>
    <property type="match status" value="1"/>
</dbReference>
<keyword evidence="11" id="KW-0472">Membrane</keyword>
<dbReference type="InterPro" id="IPR001789">
    <property type="entry name" value="Sig_transdc_resp-reg_receiver"/>
</dbReference>
<evidence type="ECO:0000256" key="10">
    <source>
        <dbReference type="ARBA" id="ARBA00023012"/>
    </source>
</evidence>
<dbReference type="InterPro" id="IPR000014">
    <property type="entry name" value="PAS"/>
</dbReference>
<comment type="subcellular location">
    <subcellularLocation>
        <location evidence="2">Cell membrane</location>
        <topology evidence="2">Multi-pass membrane protein</topology>
    </subcellularLocation>
</comment>
<name>A0A1I0U986_9SPHI</name>
<dbReference type="PANTHER" id="PTHR45339">
    <property type="entry name" value="HYBRID SIGNAL TRANSDUCTION HISTIDINE KINASE J"/>
    <property type="match status" value="1"/>
</dbReference>
<dbReference type="InterPro" id="IPR036890">
    <property type="entry name" value="HATPase_C_sf"/>
</dbReference>
<evidence type="ECO:0000256" key="9">
    <source>
        <dbReference type="ARBA" id="ARBA00022989"/>
    </source>
</evidence>
<protein>
    <recommendedName>
        <fullName evidence="3">histidine kinase</fullName>
        <ecNumber evidence="3">2.7.13.3</ecNumber>
    </recommendedName>
</protein>
<dbReference type="InterPro" id="IPR035965">
    <property type="entry name" value="PAS-like_dom_sf"/>
</dbReference>
<evidence type="ECO:0000313" key="19">
    <source>
        <dbReference type="Proteomes" id="UP000198836"/>
    </source>
</evidence>
<dbReference type="PROSITE" id="PS50109">
    <property type="entry name" value="HIS_KIN"/>
    <property type="match status" value="1"/>
</dbReference>